<feature type="compositionally biased region" description="Low complexity" evidence="3">
    <location>
        <begin position="9"/>
        <end position="24"/>
    </location>
</feature>
<gene>
    <name evidence="4" type="ORF">THAOC_09527</name>
</gene>
<comment type="caution">
    <text evidence="4">The sequence shown here is derived from an EMBL/GenBank/DDBJ whole genome shotgun (WGS) entry which is preliminary data.</text>
</comment>
<evidence type="ECO:0000313" key="4">
    <source>
        <dbReference type="EMBL" id="EJK69230.1"/>
    </source>
</evidence>
<dbReference type="Proteomes" id="UP000266841">
    <property type="component" value="Unassembled WGS sequence"/>
</dbReference>
<dbReference type="SUPFAM" id="SSF81901">
    <property type="entry name" value="HCP-like"/>
    <property type="match status" value="1"/>
</dbReference>
<evidence type="ECO:0000256" key="1">
    <source>
        <dbReference type="ARBA" id="ARBA00038101"/>
    </source>
</evidence>
<evidence type="ECO:0008006" key="6">
    <source>
        <dbReference type="Google" id="ProtNLM"/>
    </source>
</evidence>
<sequence>MGNTSSYRAAAASPASPAASASSATAMDESPSRTRPTPVSGGSSPRHSFFPRTDAEARSSPRRVIVGTPSARGVEADAEQRPPSPTGYKLKRVTVGDEEYLPETPAVLLADSPQKKRKPRQDGITRCACGNPECDELSGRLQAAGVRPQRDPELHFIIPPANDVTNLKDQLDDLRVQLNERQAALEEKEKRLEEEEKRLSELMSIWEENQEEWKKLLQCGISRFTLTSPKWHRKHPTAARTLFGFSSYLETALYIHALHGLNAPLKRPAASSAITPFEWCLLAKMRMNCGFSYRQLALMIGFKSTSYLGEQVKFWIWKWGEAGENLSILDIDEEFLAKTCPMAFKKEGLEKVCAIPDGKDFLIHTPRQNTLFTRACYSDKMHASAVRCISWCTPMGLSFEHTNLFLARPGEKTLVELWAPRLKKCPVGYSMLSDRGFADTARFYPNMNKQLTPKFLRGRKQFTAEEVSADRTICKLRYTCEVAFSRVTQTKGLRDVISHDFFVTLDAMNHWGHATGARHRQPSSSYRAPRALAGVLSTCLADWRAKKDPSSACVRRELESHDHAREAKNGQEDFGEKAVGCGRAATEAQNPVGEALLGTPGKSRGTGSAVWGVQGRAAGAKGIRGRMESVGPDNGSARAPSQDDEVAAAEGDAAEVARYSQRLLNEGHERWEGDRCPICFLFIGLPTYKHAKMNPCCMKLVCNGCILAARQRGLRGCEFCRTPLPRNEASELAMTQKRVSKGDATAIYHLAGQYYYGELGLTKDVPRAIELLTESAELGSIEAEYRLGQMYYNGEGVEEDKLRGIQHWQEAAMKGHVLSRRGLGLVEYSEGNYKLAVQHWMISAKMGHDNSLNAIKEMFMGGEATKAQYAEALRGFGDAAEEMKSHQREEAKRLGV</sequence>
<keyword evidence="5" id="KW-1185">Reference proteome</keyword>
<protein>
    <recommendedName>
        <fullName evidence="6">RING-type domain-containing protein</fullName>
    </recommendedName>
</protein>
<feature type="compositionally biased region" description="Polar residues" evidence="3">
    <location>
        <begin position="33"/>
        <end position="46"/>
    </location>
</feature>
<dbReference type="PANTHER" id="PTHR11102">
    <property type="entry name" value="SEL-1-LIKE PROTEIN"/>
    <property type="match status" value="1"/>
</dbReference>
<dbReference type="OrthoDB" id="272077at2759"/>
<dbReference type="SMART" id="SM00671">
    <property type="entry name" value="SEL1"/>
    <property type="match status" value="3"/>
</dbReference>
<dbReference type="AlphaFoldDB" id="K0SUZ6"/>
<dbReference type="EMBL" id="AGNL01010322">
    <property type="protein sequence ID" value="EJK69230.1"/>
    <property type="molecule type" value="Genomic_DNA"/>
</dbReference>
<evidence type="ECO:0000313" key="5">
    <source>
        <dbReference type="Proteomes" id="UP000266841"/>
    </source>
</evidence>
<dbReference type="InterPro" id="IPR050767">
    <property type="entry name" value="Sel1_AlgK"/>
</dbReference>
<keyword evidence="2" id="KW-0175">Coiled coil</keyword>
<dbReference type="Pfam" id="PF08238">
    <property type="entry name" value="Sel1"/>
    <property type="match status" value="2"/>
</dbReference>
<dbReference type="PANTHER" id="PTHR11102:SF160">
    <property type="entry name" value="ERAD-ASSOCIATED E3 UBIQUITIN-PROTEIN LIGASE COMPONENT HRD3"/>
    <property type="match status" value="1"/>
</dbReference>
<feature type="coiled-coil region" evidence="2">
    <location>
        <begin position="164"/>
        <end position="212"/>
    </location>
</feature>
<feature type="region of interest" description="Disordered" evidence="3">
    <location>
        <begin position="1"/>
        <end position="89"/>
    </location>
</feature>
<accession>K0SUZ6</accession>
<dbReference type="Gene3D" id="1.25.40.10">
    <property type="entry name" value="Tetratricopeptide repeat domain"/>
    <property type="match status" value="1"/>
</dbReference>
<dbReference type="InterPro" id="IPR011990">
    <property type="entry name" value="TPR-like_helical_dom_sf"/>
</dbReference>
<name>K0SUZ6_THAOC</name>
<reference evidence="4 5" key="1">
    <citation type="journal article" date="2012" name="Genome Biol.">
        <title>Genome and low-iron response of an oceanic diatom adapted to chronic iron limitation.</title>
        <authorList>
            <person name="Lommer M."/>
            <person name="Specht M."/>
            <person name="Roy A.S."/>
            <person name="Kraemer L."/>
            <person name="Andreson R."/>
            <person name="Gutowska M.A."/>
            <person name="Wolf J."/>
            <person name="Bergner S.V."/>
            <person name="Schilhabel M.B."/>
            <person name="Klostermeier U.C."/>
            <person name="Beiko R.G."/>
            <person name="Rosenstiel P."/>
            <person name="Hippler M."/>
            <person name="Laroche J."/>
        </authorList>
    </citation>
    <scope>NUCLEOTIDE SEQUENCE [LARGE SCALE GENOMIC DNA]</scope>
    <source>
        <strain evidence="4 5">CCMP1005</strain>
    </source>
</reference>
<organism evidence="4 5">
    <name type="scientific">Thalassiosira oceanica</name>
    <name type="common">Marine diatom</name>
    <dbReference type="NCBI Taxonomy" id="159749"/>
    <lineage>
        <taxon>Eukaryota</taxon>
        <taxon>Sar</taxon>
        <taxon>Stramenopiles</taxon>
        <taxon>Ochrophyta</taxon>
        <taxon>Bacillariophyta</taxon>
        <taxon>Coscinodiscophyceae</taxon>
        <taxon>Thalassiosirophycidae</taxon>
        <taxon>Thalassiosirales</taxon>
        <taxon>Thalassiosiraceae</taxon>
        <taxon>Thalassiosira</taxon>
    </lineage>
</organism>
<dbReference type="InterPro" id="IPR006597">
    <property type="entry name" value="Sel1-like"/>
</dbReference>
<evidence type="ECO:0000256" key="3">
    <source>
        <dbReference type="SAM" id="MobiDB-lite"/>
    </source>
</evidence>
<comment type="similarity">
    <text evidence="1">Belongs to the sel-1 family.</text>
</comment>
<evidence type="ECO:0000256" key="2">
    <source>
        <dbReference type="SAM" id="Coils"/>
    </source>
</evidence>
<proteinExistence type="inferred from homology"/>